<accession>A0ABP4YDQ7</accession>
<name>A0ABP4YDQ7_9ACTN</name>
<protein>
    <submittedName>
        <fullName evidence="1">Uncharacterized protein</fullName>
    </submittedName>
</protein>
<comment type="caution">
    <text evidence="1">The sequence shown here is derived from an EMBL/GenBank/DDBJ whole genome shotgun (WGS) entry which is preliminary data.</text>
</comment>
<organism evidence="1 2">
    <name type="scientific">Luedemannella flava</name>
    <dbReference type="NCBI Taxonomy" id="349316"/>
    <lineage>
        <taxon>Bacteria</taxon>
        <taxon>Bacillati</taxon>
        <taxon>Actinomycetota</taxon>
        <taxon>Actinomycetes</taxon>
        <taxon>Micromonosporales</taxon>
        <taxon>Micromonosporaceae</taxon>
        <taxon>Luedemannella</taxon>
    </lineage>
</organism>
<evidence type="ECO:0000313" key="1">
    <source>
        <dbReference type="EMBL" id="GAA1810392.1"/>
    </source>
</evidence>
<evidence type="ECO:0000313" key="2">
    <source>
        <dbReference type="Proteomes" id="UP001500218"/>
    </source>
</evidence>
<sequence length="281" mass="31085">MPDPEPFLRLDHEHRDGLHTYVAAVSGADVPSPAWPGLWEQDYPTDPELSPFFRFGVNNVGGEALAVWRALAWALTEGRQRRATPSYYREKAALLLGVDRAAVPLVLWEYKVDAERDTWADADIGFVPARSCVRLQPPPDPWEREHADFAGLFALTEFRQLTALDVAVSFDLSSEVTLFGVADPQRLQTALAGVMRPCLAELLHPGDLVVDLSIVRDIEAGGMSFLSVRSPEPLAAVATLADHYSDAFRRYRDRVADLKTFDDFAAAMTELLAPPDGAWTP</sequence>
<dbReference type="RefSeq" id="WP_344132781.1">
    <property type="nucleotide sequence ID" value="NZ_BAAALT010000101.1"/>
</dbReference>
<gene>
    <name evidence="1" type="ORF">GCM10009682_35050</name>
</gene>
<proteinExistence type="predicted"/>
<keyword evidence="2" id="KW-1185">Reference proteome</keyword>
<dbReference type="Proteomes" id="UP001500218">
    <property type="component" value="Unassembled WGS sequence"/>
</dbReference>
<reference evidence="2" key="1">
    <citation type="journal article" date="2019" name="Int. J. Syst. Evol. Microbiol.">
        <title>The Global Catalogue of Microorganisms (GCM) 10K type strain sequencing project: providing services to taxonomists for standard genome sequencing and annotation.</title>
        <authorList>
            <consortium name="The Broad Institute Genomics Platform"/>
            <consortium name="The Broad Institute Genome Sequencing Center for Infectious Disease"/>
            <person name="Wu L."/>
            <person name="Ma J."/>
        </authorList>
    </citation>
    <scope>NUCLEOTIDE SEQUENCE [LARGE SCALE GENOMIC DNA]</scope>
    <source>
        <strain evidence="2">JCM 13250</strain>
    </source>
</reference>
<dbReference type="EMBL" id="BAAALT010000101">
    <property type="protein sequence ID" value="GAA1810392.1"/>
    <property type="molecule type" value="Genomic_DNA"/>
</dbReference>